<dbReference type="GO" id="GO:0003989">
    <property type="term" value="F:acetyl-CoA carboxylase activity"/>
    <property type="evidence" value="ECO:0007669"/>
    <property type="project" value="InterPro"/>
</dbReference>
<feature type="region of interest" description="Disordered" evidence="1">
    <location>
        <begin position="1"/>
        <end position="22"/>
    </location>
</feature>
<evidence type="ECO:0000256" key="1">
    <source>
        <dbReference type="SAM" id="MobiDB-lite"/>
    </source>
</evidence>
<proteinExistence type="predicted"/>
<dbReference type="EMBL" id="VCLA01000150">
    <property type="protein sequence ID" value="MQT02286.1"/>
    <property type="molecule type" value="Genomic_DNA"/>
</dbReference>
<organism evidence="2 3">
    <name type="scientific">Streptomyces jumonjinensis</name>
    <dbReference type="NCBI Taxonomy" id="1945"/>
    <lineage>
        <taxon>Bacteria</taxon>
        <taxon>Bacillati</taxon>
        <taxon>Actinomycetota</taxon>
        <taxon>Actinomycetes</taxon>
        <taxon>Kitasatosporales</taxon>
        <taxon>Streptomycetaceae</taxon>
        <taxon>Streptomyces</taxon>
    </lineage>
</organism>
<protein>
    <submittedName>
        <fullName evidence="2">Acyl-CoA carboxylase subunit epsilon</fullName>
    </submittedName>
</protein>
<dbReference type="AlphaFoldDB" id="A0A646KMS8"/>
<sequence>MGNDQSTVHTGRPVFQVDRGSPGPAELAALTVALMAFFRDPGEPDGGARPESAGWRLPGAARGDPGRSWRTGGRGGGWRD</sequence>
<dbReference type="OrthoDB" id="4325626at2"/>
<dbReference type="RefSeq" id="WP_153523939.1">
    <property type="nucleotide sequence ID" value="NZ_JBEPDZ010000005.1"/>
</dbReference>
<evidence type="ECO:0000313" key="3">
    <source>
        <dbReference type="Proteomes" id="UP000419138"/>
    </source>
</evidence>
<accession>A0A646KMS8</accession>
<dbReference type="Proteomes" id="UP000419138">
    <property type="component" value="Unassembled WGS sequence"/>
</dbReference>
<gene>
    <name evidence="2" type="ORF">FF041_19375</name>
</gene>
<comment type="caution">
    <text evidence="2">The sequence shown here is derived from an EMBL/GenBank/DDBJ whole genome shotgun (WGS) entry which is preliminary data.</text>
</comment>
<reference evidence="2 3" key="1">
    <citation type="submission" date="2019-05" db="EMBL/GenBank/DDBJ databases">
        <title>Comparative genomics and metabolomics analyses of clavulanic acid producing Streptomyces species provides insight into specialized metabolism and evolution of beta-lactam biosynthetic gene clusters.</title>
        <authorList>
            <person name="Moore M.A."/>
            <person name="Cruz-Morales P."/>
            <person name="Barona Gomez F."/>
            <person name="Kapil T."/>
        </authorList>
    </citation>
    <scope>NUCLEOTIDE SEQUENCE [LARGE SCALE GENOMIC DNA]</scope>
    <source>
        <strain evidence="2 3">NRRL 5741</strain>
    </source>
</reference>
<feature type="region of interest" description="Disordered" evidence="1">
    <location>
        <begin position="40"/>
        <end position="80"/>
    </location>
</feature>
<dbReference type="Pfam" id="PF13822">
    <property type="entry name" value="ACC_epsilon"/>
    <property type="match status" value="1"/>
</dbReference>
<name>A0A646KMS8_STRJU</name>
<dbReference type="GO" id="GO:0004658">
    <property type="term" value="F:propionyl-CoA carboxylase activity"/>
    <property type="evidence" value="ECO:0007669"/>
    <property type="project" value="InterPro"/>
</dbReference>
<evidence type="ECO:0000313" key="2">
    <source>
        <dbReference type="EMBL" id="MQT02286.1"/>
    </source>
</evidence>
<keyword evidence="3" id="KW-1185">Reference proteome</keyword>
<dbReference type="InterPro" id="IPR032716">
    <property type="entry name" value="ACC_epsilon"/>
</dbReference>